<dbReference type="EMBL" id="JANCLU010000038">
    <property type="protein sequence ID" value="MCP8941125.1"/>
    <property type="molecule type" value="Genomic_DNA"/>
</dbReference>
<gene>
    <name evidence="2" type="ORF">NK718_21605</name>
</gene>
<sequence>MNATTFHFRAQVRAGVRAFAALAALGFAACSPAGAQERFPTPEAAAQALIEAAKAKTPGFVDRIFGPGAAKVLADRDPDENARNLAAFNAAAAESNTLAAKSDTARTLRLGARGYDFPVPIVKRGDAWVFDLAAGREEIENRRIGLNELSAIESCRAYVQAQREYYRMDPDGDEVQSYAMRIVSSPGRRDGLYWPPATQNDLSPLDDRYNEAMRARGGQSGPAPYQGYYFRILKGQARSAPGGAYDYVINGRMIAGFALVAYPAQWGKTGVMTFICNQQGRVYQRNLGPNTAKIGAVMRLYDPDKGWTLVE</sequence>
<feature type="chain" id="PRO_5046349415" evidence="1">
    <location>
        <begin position="36"/>
        <end position="311"/>
    </location>
</feature>
<evidence type="ECO:0000313" key="3">
    <source>
        <dbReference type="Proteomes" id="UP001205890"/>
    </source>
</evidence>
<name>A0ABT1LHZ9_9HYPH</name>
<organism evidence="2 3">
    <name type="scientific">Alsobacter ponti</name>
    <dbReference type="NCBI Taxonomy" id="2962936"/>
    <lineage>
        <taxon>Bacteria</taxon>
        <taxon>Pseudomonadati</taxon>
        <taxon>Pseudomonadota</taxon>
        <taxon>Alphaproteobacteria</taxon>
        <taxon>Hyphomicrobiales</taxon>
        <taxon>Alsobacteraceae</taxon>
        <taxon>Alsobacter</taxon>
    </lineage>
</organism>
<evidence type="ECO:0000313" key="2">
    <source>
        <dbReference type="EMBL" id="MCP8941125.1"/>
    </source>
</evidence>
<evidence type="ECO:0000256" key="1">
    <source>
        <dbReference type="SAM" id="SignalP"/>
    </source>
</evidence>
<dbReference type="Proteomes" id="UP001205890">
    <property type="component" value="Unassembled WGS sequence"/>
</dbReference>
<proteinExistence type="predicted"/>
<protein>
    <submittedName>
        <fullName evidence="2">DUF2950 domain-containing protein</fullName>
    </submittedName>
</protein>
<dbReference type="InterPro" id="IPR021556">
    <property type="entry name" value="DUF2950"/>
</dbReference>
<dbReference type="RefSeq" id="WP_254746673.1">
    <property type="nucleotide sequence ID" value="NZ_JANCLU010000038.1"/>
</dbReference>
<comment type="caution">
    <text evidence="2">The sequence shown here is derived from an EMBL/GenBank/DDBJ whole genome shotgun (WGS) entry which is preliminary data.</text>
</comment>
<accession>A0ABT1LHZ9</accession>
<reference evidence="2 3" key="1">
    <citation type="submission" date="2022-07" db="EMBL/GenBank/DDBJ databases">
        <authorList>
            <person name="Li W.-J."/>
            <person name="Deng Q.-Q."/>
        </authorList>
    </citation>
    <scope>NUCLEOTIDE SEQUENCE [LARGE SCALE GENOMIC DNA]</scope>
    <source>
        <strain evidence="2 3">SYSU M60028</strain>
    </source>
</reference>
<keyword evidence="3" id="KW-1185">Reference proteome</keyword>
<keyword evidence="1" id="KW-0732">Signal</keyword>
<feature type="signal peptide" evidence="1">
    <location>
        <begin position="1"/>
        <end position="35"/>
    </location>
</feature>
<dbReference type="Pfam" id="PF11453">
    <property type="entry name" value="DUF2950"/>
    <property type="match status" value="1"/>
</dbReference>